<reference evidence="2 3" key="2">
    <citation type="journal article" date="2022" name="Mol. Biol. Evol.">
        <title>Comparative Genomics Reveals Insights into the Divergent Evolution of Astigmatic Mites and Household Pest Adaptations.</title>
        <authorList>
            <person name="Xiong Q."/>
            <person name="Wan A.T."/>
            <person name="Liu X."/>
            <person name="Fung C.S."/>
            <person name="Xiao X."/>
            <person name="Malainual N."/>
            <person name="Hou J."/>
            <person name="Wang L."/>
            <person name="Wang M."/>
            <person name="Yang K.Y."/>
            <person name="Cui Y."/>
            <person name="Leung E.L."/>
            <person name="Nong W."/>
            <person name="Shin S.K."/>
            <person name="Au S.W."/>
            <person name="Jeong K.Y."/>
            <person name="Chew F.T."/>
            <person name="Hui J.H."/>
            <person name="Leung T.F."/>
            <person name="Tungtrongchitr A."/>
            <person name="Zhong N."/>
            <person name="Liu Z."/>
            <person name="Tsui S.K."/>
        </authorList>
    </citation>
    <scope>NUCLEOTIDE SEQUENCE [LARGE SCALE GENOMIC DNA]</scope>
    <source>
        <strain evidence="2">Derp</strain>
    </source>
</reference>
<dbReference type="EMBL" id="NJHN03000031">
    <property type="protein sequence ID" value="KAH9423910.1"/>
    <property type="molecule type" value="Genomic_DNA"/>
</dbReference>
<comment type="caution">
    <text evidence="2">The sequence shown here is derived from an EMBL/GenBank/DDBJ whole genome shotgun (WGS) entry which is preliminary data.</text>
</comment>
<evidence type="ECO:0000313" key="2">
    <source>
        <dbReference type="EMBL" id="KAH9423910.1"/>
    </source>
</evidence>
<feature type="region of interest" description="Disordered" evidence="1">
    <location>
        <begin position="73"/>
        <end position="92"/>
    </location>
</feature>
<reference evidence="2 3" key="1">
    <citation type="journal article" date="2018" name="J. Allergy Clin. Immunol.">
        <title>High-quality assembly of Dermatophagoides pteronyssinus genome and transcriptome reveals a wide range of novel allergens.</title>
        <authorList>
            <person name="Liu X.Y."/>
            <person name="Yang K.Y."/>
            <person name="Wang M.Q."/>
            <person name="Kwok J.S."/>
            <person name="Zeng X."/>
            <person name="Yang Z."/>
            <person name="Xiao X.J."/>
            <person name="Lau C.P."/>
            <person name="Li Y."/>
            <person name="Huang Z.M."/>
            <person name="Ba J.G."/>
            <person name="Yim A.K."/>
            <person name="Ouyang C.Y."/>
            <person name="Ngai S.M."/>
            <person name="Chan T.F."/>
            <person name="Leung E.L."/>
            <person name="Liu L."/>
            <person name="Liu Z.G."/>
            <person name="Tsui S.K."/>
        </authorList>
    </citation>
    <scope>NUCLEOTIDE SEQUENCE [LARGE SCALE GENOMIC DNA]</scope>
    <source>
        <strain evidence="2">Derp</strain>
    </source>
</reference>
<keyword evidence="3" id="KW-1185">Reference proteome</keyword>
<gene>
    <name evidence="2" type="ORF">DERP_005495</name>
</gene>
<accession>A0ABQ8JNI4</accession>
<organism evidence="2 3">
    <name type="scientific">Dermatophagoides pteronyssinus</name>
    <name type="common">European house dust mite</name>
    <dbReference type="NCBI Taxonomy" id="6956"/>
    <lineage>
        <taxon>Eukaryota</taxon>
        <taxon>Metazoa</taxon>
        <taxon>Ecdysozoa</taxon>
        <taxon>Arthropoda</taxon>
        <taxon>Chelicerata</taxon>
        <taxon>Arachnida</taxon>
        <taxon>Acari</taxon>
        <taxon>Acariformes</taxon>
        <taxon>Sarcoptiformes</taxon>
        <taxon>Astigmata</taxon>
        <taxon>Psoroptidia</taxon>
        <taxon>Analgoidea</taxon>
        <taxon>Pyroglyphidae</taxon>
        <taxon>Dermatophagoidinae</taxon>
        <taxon>Dermatophagoides</taxon>
    </lineage>
</organism>
<protein>
    <submittedName>
        <fullName evidence="2">Uncharacterized protein</fullName>
    </submittedName>
</protein>
<proteinExistence type="predicted"/>
<dbReference type="Proteomes" id="UP000887458">
    <property type="component" value="Unassembled WGS sequence"/>
</dbReference>
<name>A0ABQ8JNI4_DERPT</name>
<evidence type="ECO:0000313" key="3">
    <source>
        <dbReference type="Proteomes" id="UP000887458"/>
    </source>
</evidence>
<sequence>MDDESESKEEEKSKSYYDHIDVDITSITDDAFASIENYYIILKEILYFIKMPVGSQSRRASIYLATGNIVTTKMDDNNDGGNRKSATTTSHQ</sequence>
<evidence type="ECO:0000256" key="1">
    <source>
        <dbReference type="SAM" id="MobiDB-lite"/>
    </source>
</evidence>